<reference evidence="6" key="2">
    <citation type="submission" date="2025-04" db="UniProtKB">
        <authorList>
            <consortium name="RefSeq"/>
        </authorList>
    </citation>
    <scope>IDENTIFICATION</scope>
    <source>
        <tissue evidence="6">Muscle</tissue>
    </source>
</reference>
<dbReference type="KEGG" id="pdic:114491316"/>
<feature type="transmembrane region" description="Helical" evidence="2">
    <location>
        <begin position="7"/>
        <end position="29"/>
    </location>
</feature>
<name>A0A6J2L641_9CHIR</name>
<dbReference type="PANTHER" id="PTHR35682:SF1">
    <property type="entry name" value="TRANSMEMBRANE PROTEIN 252"/>
    <property type="match status" value="1"/>
</dbReference>
<sequence>MQNRTSAVLCAFVLLMGFLMVCLGAFFVSSGSIISCQVNLILAYLLLPLGFVILLGGIFWSTYRQASGNKGMFSHVLRQHLAHGPEGLATVDRPDFYPPAYEEGLDAEKQTYPAEQEASDVSPPLYTERDLEFEDEKDVHREAPPSYDDSVVDRAVAATPAQDTERQSREC</sequence>
<evidence type="ECO:0000313" key="5">
    <source>
        <dbReference type="Proteomes" id="UP000664940"/>
    </source>
</evidence>
<evidence type="ECO:0000313" key="4">
    <source>
        <dbReference type="Proteomes" id="UP000504628"/>
    </source>
</evidence>
<dbReference type="Pfam" id="PF15664">
    <property type="entry name" value="TMEM252"/>
    <property type="match status" value="1"/>
</dbReference>
<feature type="transmembrane region" description="Helical" evidence="2">
    <location>
        <begin position="41"/>
        <end position="63"/>
    </location>
</feature>
<dbReference type="CTD" id="169693"/>
<dbReference type="Proteomes" id="UP000664940">
    <property type="component" value="Unassembled WGS sequence"/>
</dbReference>
<dbReference type="EMBL" id="JABVXQ010000002">
    <property type="protein sequence ID" value="KAF6127774.1"/>
    <property type="molecule type" value="Genomic_DNA"/>
</dbReference>
<accession>A0A6J2L641</accession>
<keyword evidence="2 3" id="KW-0812">Transmembrane</keyword>
<keyword evidence="2" id="KW-1133">Transmembrane helix</keyword>
<dbReference type="Proteomes" id="UP000504628">
    <property type="component" value="Chromosome 3"/>
</dbReference>
<dbReference type="OrthoDB" id="9896070at2759"/>
<gene>
    <name evidence="6" type="primary">TMEM252</name>
    <name evidence="3" type="ORF">HJG60_019155</name>
</gene>
<evidence type="ECO:0000256" key="2">
    <source>
        <dbReference type="SAM" id="Phobius"/>
    </source>
</evidence>
<dbReference type="RefSeq" id="XP_028361155.1">
    <property type="nucleotide sequence ID" value="XM_028505354.2"/>
</dbReference>
<dbReference type="AlphaFoldDB" id="A0A6J2L641"/>
<evidence type="ECO:0000313" key="6">
    <source>
        <dbReference type="RefSeq" id="XP_028361155.1"/>
    </source>
</evidence>
<dbReference type="InterPro" id="IPR031363">
    <property type="entry name" value="TMEM252"/>
</dbReference>
<evidence type="ECO:0000256" key="1">
    <source>
        <dbReference type="SAM" id="MobiDB-lite"/>
    </source>
</evidence>
<dbReference type="PANTHER" id="PTHR35682">
    <property type="entry name" value="TRANSMEMBRANE PROTEIN 252"/>
    <property type="match status" value="1"/>
</dbReference>
<dbReference type="GeneID" id="114491316"/>
<proteinExistence type="predicted"/>
<keyword evidence="4" id="KW-1185">Reference proteome</keyword>
<reference evidence="3 5" key="1">
    <citation type="journal article" date="2020" name="Nature">
        <title>Six reference-quality genomes reveal evolution of bat adaptations.</title>
        <authorList>
            <person name="Jebb D."/>
            <person name="Huang Z."/>
            <person name="Pippel M."/>
            <person name="Hughes G.M."/>
            <person name="Lavrichenko K."/>
            <person name="Devanna P."/>
            <person name="Winkler S."/>
            <person name="Jermiin L.S."/>
            <person name="Skirmuntt E.C."/>
            <person name="Katzourakis A."/>
            <person name="Burkitt-Gray L."/>
            <person name="Ray D.A."/>
            <person name="Sullivan K.A.M."/>
            <person name="Roscito J.G."/>
            <person name="Kirilenko B.M."/>
            <person name="Davalos L.M."/>
            <person name="Corthals A.P."/>
            <person name="Power M.L."/>
            <person name="Jones G."/>
            <person name="Ransome R.D."/>
            <person name="Dechmann D.K.N."/>
            <person name="Locatelli A.G."/>
            <person name="Puechmaille S.J."/>
            <person name="Fedrigo O."/>
            <person name="Jarvis E.D."/>
            <person name="Hiller M."/>
            <person name="Vernes S.C."/>
            <person name="Myers E.W."/>
            <person name="Teeling E.C."/>
        </authorList>
    </citation>
    <scope>NUCLEOTIDE SEQUENCE [LARGE SCALE GENOMIC DNA]</scope>
    <source>
        <strain evidence="3">Bat1K_MPI-CBG_1</strain>
    </source>
</reference>
<protein>
    <submittedName>
        <fullName evidence="3 6">Transmembrane protein 252</fullName>
    </submittedName>
</protein>
<feature type="region of interest" description="Disordered" evidence="1">
    <location>
        <begin position="107"/>
        <end position="171"/>
    </location>
</feature>
<evidence type="ECO:0000313" key="3">
    <source>
        <dbReference type="EMBL" id="KAF6127774.1"/>
    </source>
</evidence>
<keyword evidence="2" id="KW-0472">Membrane</keyword>
<organism evidence="4 6">
    <name type="scientific">Phyllostomus discolor</name>
    <name type="common">pale spear-nosed bat</name>
    <dbReference type="NCBI Taxonomy" id="89673"/>
    <lineage>
        <taxon>Eukaryota</taxon>
        <taxon>Metazoa</taxon>
        <taxon>Chordata</taxon>
        <taxon>Craniata</taxon>
        <taxon>Vertebrata</taxon>
        <taxon>Euteleostomi</taxon>
        <taxon>Mammalia</taxon>
        <taxon>Eutheria</taxon>
        <taxon>Laurasiatheria</taxon>
        <taxon>Chiroptera</taxon>
        <taxon>Yangochiroptera</taxon>
        <taxon>Phyllostomidae</taxon>
        <taxon>Phyllostominae</taxon>
        <taxon>Phyllostomus</taxon>
    </lineage>
</organism>